<accession>A0A843V881</accession>
<evidence type="ECO:0000256" key="6">
    <source>
        <dbReference type="RuleBase" id="RU363077"/>
    </source>
</evidence>
<comment type="similarity">
    <text evidence="2 6">Belongs to the drug/metabolite transporter (DMT) superfamily. Plant drug/metabolite exporter (P-DME) (TC 2.A.7.4) family.</text>
</comment>
<feature type="transmembrane region" description="Helical" evidence="6">
    <location>
        <begin position="193"/>
        <end position="213"/>
    </location>
</feature>
<evidence type="ECO:0000256" key="4">
    <source>
        <dbReference type="ARBA" id="ARBA00022989"/>
    </source>
</evidence>
<evidence type="ECO:0000256" key="2">
    <source>
        <dbReference type="ARBA" id="ARBA00007635"/>
    </source>
</evidence>
<dbReference type="InterPro" id="IPR037185">
    <property type="entry name" value="EmrE-like"/>
</dbReference>
<reference evidence="8" key="1">
    <citation type="submission" date="2017-07" db="EMBL/GenBank/DDBJ databases">
        <title>Taro Niue Genome Assembly and Annotation.</title>
        <authorList>
            <person name="Atibalentja N."/>
            <person name="Keating K."/>
            <person name="Fields C.J."/>
        </authorList>
    </citation>
    <scope>NUCLEOTIDE SEQUENCE</scope>
    <source>
        <strain evidence="8">Niue_2</strain>
        <tissue evidence="8">Leaf</tissue>
    </source>
</reference>
<dbReference type="SUPFAM" id="SSF103481">
    <property type="entry name" value="Multidrug resistance efflux transporter EmrE"/>
    <property type="match status" value="1"/>
</dbReference>
<dbReference type="GO" id="GO:0016020">
    <property type="term" value="C:membrane"/>
    <property type="evidence" value="ECO:0007669"/>
    <property type="project" value="UniProtKB-SubCell"/>
</dbReference>
<feature type="domain" description="EamA" evidence="7">
    <location>
        <begin position="6"/>
        <end position="158"/>
    </location>
</feature>
<keyword evidence="9" id="KW-1185">Reference proteome</keyword>
<keyword evidence="5 6" id="KW-0472">Membrane</keyword>
<dbReference type="InterPro" id="IPR030184">
    <property type="entry name" value="WAT1-related"/>
</dbReference>
<feature type="transmembrane region" description="Helical" evidence="6">
    <location>
        <begin position="263"/>
        <end position="285"/>
    </location>
</feature>
<feature type="transmembrane region" description="Helical" evidence="6">
    <location>
        <begin position="142"/>
        <end position="161"/>
    </location>
</feature>
<comment type="caution">
    <text evidence="8">The sequence shown here is derived from an EMBL/GenBank/DDBJ whole genome shotgun (WGS) entry which is preliminary data.</text>
</comment>
<sequence length="362" mass="40400">METKKPYLVMFFVQLIYGGMALFSKSAIGGGMNPFIFVVYRQAIAAVFLAPFAFFLESLNSPSFHQINLKEGSSPSAQRSLMQDLLHCSMITLSSILYNVSLRYTSATFAAASTNLIPAITFIMAVLLKMERISAMRELDGPAKVLGSVVCVAGALLAAFYQGPPVWFMVGHHQAGHRELPHPATSGKSKVEWVKGCLIMLAANTAWSLWLILQGAIVREYPMKMRLAALQCTFSALQSFVLALCLERRPSAWRLGWGARLLSVLYCVWFSTRFPCHLVSCMLYVSREPTPWKILGVIVTGITYWLQVWCIAKKGPVFTAAFSPLALLTAAAFSALLWNEVPFWGRFVMPPPIGYYYYYYMT</sequence>
<dbReference type="PANTHER" id="PTHR31218">
    <property type="entry name" value="WAT1-RELATED PROTEIN"/>
    <property type="match status" value="1"/>
</dbReference>
<evidence type="ECO:0000313" key="8">
    <source>
        <dbReference type="EMBL" id="MQL89804.1"/>
    </source>
</evidence>
<dbReference type="AlphaFoldDB" id="A0A843V881"/>
<dbReference type="GO" id="GO:0022857">
    <property type="term" value="F:transmembrane transporter activity"/>
    <property type="evidence" value="ECO:0007669"/>
    <property type="project" value="InterPro"/>
</dbReference>
<keyword evidence="4 6" id="KW-1133">Transmembrane helix</keyword>
<keyword evidence="3 6" id="KW-0812">Transmembrane</keyword>
<comment type="subcellular location">
    <subcellularLocation>
        <location evidence="1 6">Membrane</location>
        <topology evidence="1 6">Multi-pass membrane protein</topology>
    </subcellularLocation>
</comment>
<proteinExistence type="inferred from homology"/>
<gene>
    <name evidence="8" type="ORF">Taro_022386</name>
</gene>
<dbReference type="Pfam" id="PF00892">
    <property type="entry name" value="EamA"/>
    <property type="match status" value="1"/>
</dbReference>
<evidence type="ECO:0000259" key="7">
    <source>
        <dbReference type="Pfam" id="PF00892"/>
    </source>
</evidence>
<feature type="transmembrane region" description="Helical" evidence="6">
    <location>
        <begin position="6"/>
        <end position="23"/>
    </location>
</feature>
<protein>
    <recommendedName>
        <fullName evidence="6">WAT1-related protein</fullName>
    </recommendedName>
</protein>
<evidence type="ECO:0000256" key="1">
    <source>
        <dbReference type="ARBA" id="ARBA00004141"/>
    </source>
</evidence>
<feature type="transmembrane region" description="Helical" evidence="6">
    <location>
        <begin position="292"/>
        <end position="312"/>
    </location>
</feature>
<dbReference type="InterPro" id="IPR000620">
    <property type="entry name" value="EamA_dom"/>
</dbReference>
<evidence type="ECO:0000313" key="9">
    <source>
        <dbReference type="Proteomes" id="UP000652761"/>
    </source>
</evidence>
<organism evidence="8 9">
    <name type="scientific">Colocasia esculenta</name>
    <name type="common">Wild taro</name>
    <name type="synonym">Arum esculentum</name>
    <dbReference type="NCBI Taxonomy" id="4460"/>
    <lineage>
        <taxon>Eukaryota</taxon>
        <taxon>Viridiplantae</taxon>
        <taxon>Streptophyta</taxon>
        <taxon>Embryophyta</taxon>
        <taxon>Tracheophyta</taxon>
        <taxon>Spermatophyta</taxon>
        <taxon>Magnoliopsida</taxon>
        <taxon>Liliopsida</taxon>
        <taxon>Araceae</taxon>
        <taxon>Aroideae</taxon>
        <taxon>Colocasieae</taxon>
        <taxon>Colocasia</taxon>
    </lineage>
</organism>
<evidence type="ECO:0000256" key="3">
    <source>
        <dbReference type="ARBA" id="ARBA00022692"/>
    </source>
</evidence>
<feature type="transmembrane region" description="Helical" evidence="6">
    <location>
        <begin position="35"/>
        <end position="56"/>
    </location>
</feature>
<dbReference type="Proteomes" id="UP000652761">
    <property type="component" value="Unassembled WGS sequence"/>
</dbReference>
<feature type="transmembrane region" description="Helical" evidence="6">
    <location>
        <begin position="318"/>
        <end position="338"/>
    </location>
</feature>
<name>A0A843V881_COLES</name>
<dbReference type="OrthoDB" id="1728340at2759"/>
<feature type="transmembrane region" description="Helical" evidence="6">
    <location>
        <begin position="107"/>
        <end position="130"/>
    </location>
</feature>
<dbReference type="EMBL" id="NMUH01001180">
    <property type="protein sequence ID" value="MQL89804.1"/>
    <property type="molecule type" value="Genomic_DNA"/>
</dbReference>
<evidence type="ECO:0000256" key="5">
    <source>
        <dbReference type="ARBA" id="ARBA00023136"/>
    </source>
</evidence>